<dbReference type="SUPFAM" id="SSF52540">
    <property type="entry name" value="P-loop containing nucleoside triphosphate hydrolases"/>
    <property type="match status" value="1"/>
</dbReference>
<comment type="similarity">
    <text evidence="4 14 15">Belongs to the APS kinase family.</text>
</comment>
<dbReference type="GO" id="GO:0070814">
    <property type="term" value="P:hydrogen sulfide biosynthetic process"/>
    <property type="evidence" value="ECO:0007669"/>
    <property type="project" value="UniProtKB-UniRule"/>
</dbReference>
<organism evidence="17">
    <name type="scientific">Buchnera aphidicola</name>
    <name type="common">Aphis aurantii</name>
    <dbReference type="NCBI Taxonomy" id="1470492"/>
    <lineage>
        <taxon>Bacteria</taxon>
        <taxon>Pseudomonadati</taxon>
        <taxon>Pseudomonadota</taxon>
        <taxon>Gammaproteobacteria</taxon>
        <taxon>Enterobacterales</taxon>
        <taxon>Erwiniaceae</taxon>
        <taxon>Buchnera</taxon>
    </lineage>
</organism>
<dbReference type="EMBL" id="CP135018">
    <property type="protein sequence ID" value="XAJ80720.1"/>
    <property type="molecule type" value="Genomic_DNA"/>
</dbReference>
<accession>A0AAU6W4S6</accession>
<evidence type="ECO:0000313" key="17">
    <source>
        <dbReference type="EMBL" id="XAJ80720.1"/>
    </source>
</evidence>
<evidence type="ECO:0000256" key="4">
    <source>
        <dbReference type="ARBA" id="ARBA00007008"/>
    </source>
</evidence>
<dbReference type="InterPro" id="IPR027417">
    <property type="entry name" value="P-loop_NTPase"/>
</dbReference>
<evidence type="ECO:0000256" key="3">
    <source>
        <dbReference type="ARBA" id="ARBA00004806"/>
    </source>
</evidence>
<comment type="catalytic activity">
    <reaction evidence="1 14 15">
        <text>adenosine 5'-phosphosulfate + ATP = 3'-phosphoadenylyl sulfate + ADP + H(+)</text>
        <dbReference type="Rhea" id="RHEA:24152"/>
        <dbReference type="ChEBI" id="CHEBI:15378"/>
        <dbReference type="ChEBI" id="CHEBI:30616"/>
        <dbReference type="ChEBI" id="CHEBI:58243"/>
        <dbReference type="ChEBI" id="CHEBI:58339"/>
        <dbReference type="ChEBI" id="CHEBI:456216"/>
        <dbReference type="EC" id="2.7.1.25"/>
    </reaction>
</comment>
<evidence type="ECO:0000256" key="11">
    <source>
        <dbReference type="ARBA" id="ARBA00029724"/>
    </source>
</evidence>
<gene>
    <name evidence="14 17" type="primary">cysC</name>
    <name evidence="17" type="ORF">RJT31_02130</name>
</gene>
<protein>
    <recommendedName>
        <fullName evidence="6 14">Adenylyl-sulfate kinase</fullName>
        <ecNumber evidence="5 14">2.7.1.25</ecNumber>
    </recommendedName>
    <alternativeName>
        <fullName evidence="12 14">APS kinase</fullName>
    </alternativeName>
    <alternativeName>
        <fullName evidence="13 14">ATP adenosine-5'-phosphosulfate 3'-phosphotransferase</fullName>
    </alternativeName>
    <alternativeName>
        <fullName evidence="11 14">Adenosine-5'-phosphosulfate kinase</fullName>
    </alternativeName>
</protein>
<evidence type="ECO:0000256" key="15">
    <source>
        <dbReference type="RuleBase" id="RU004347"/>
    </source>
</evidence>
<evidence type="ECO:0000256" key="8">
    <source>
        <dbReference type="ARBA" id="ARBA00022741"/>
    </source>
</evidence>
<dbReference type="RefSeq" id="WP_348769364.1">
    <property type="nucleotide sequence ID" value="NZ_CP135018.1"/>
</dbReference>
<evidence type="ECO:0000256" key="12">
    <source>
        <dbReference type="ARBA" id="ARBA00031393"/>
    </source>
</evidence>
<dbReference type="NCBIfam" id="NF003013">
    <property type="entry name" value="PRK03846.1"/>
    <property type="match status" value="1"/>
</dbReference>
<dbReference type="PANTHER" id="PTHR11055:SF63">
    <property type="entry name" value="ADENYLYL-SULFATE KINASE 1, CHLOROPLASTIC"/>
    <property type="match status" value="1"/>
</dbReference>
<dbReference type="GO" id="GO:0004020">
    <property type="term" value="F:adenylylsulfate kinase activity"/>
    <property type="evidence" value="ECO:0007669"/>
    <property type="project" value="UniProtKB-UniRule"/>
</dbReference>
<dbReference type="HAMAP" id="MF_00065">
    <property type="entry name" value="Adenylyl_sulf_kinase"/>
    <property type="match status" value="1"/>
</dbReference>
<keyword evidence="9 14" id="KW-0418">Kinase</keyword>
<evidence type="ECO:0000259" key="16">
    <source>
        <dbReference type="Pfam" id="PF01583"/>
    </source>
</evidence>
<evidence type="ECO:0000256" key="2">
    <source>
        <dbReference type="ARBA" id="ARBA00002632"/>
    </source>
</evidence>
<dbReference type="Gene3D" id="3.40.50.300">
    <property type="entry name" value="P-loop containing nucleotide triphosphate hydrolases"/>
    <property type="match status" value="1"/>
</dbReference>
<evidence type="ECO:0000256" key="7">
    <source>
        <dbReference type="ARBA" id="ARBA00022679"/>
    </source>
</evidence>
<evidence type="ECO:0000256" key="9">
    <source>
        <dbReference type="ARBA" id="ARBA00022777"/>
    </source>
</evidence>
<dbReference type="InterPro" id="IPR059117">
    <property type="entry name" value="APS_kinase_dom"/>
</dbReference>
<dbReference type="GO" id="GO:0000103">
    <property type="term" value="P:sulfate assimilation"/>
    <property type="evidence" value="ECO:0007669"/>
    <property type="project" value="UniProtKB-UniRule"/>
</dbReference>
<dbReference type="AlphaFoldDB" id="A0AAU6W4S6"/>
<dbReference type="CDD" id="cd02027">
    <property type="entry name" value="APSK"/>
    <property type="match status" value="1"/>
</dbReference>
<dbReference type="GO" id="GO:0005524">
    <property type="term" value="F:ATP binding"/>
    <property type="evidence" value="ECO:0007669"/>
    <property type="project" value="UniProtKB-UniRule"/>
</dbReference>
<name>A0AAU6W4S6_9GAMM</name>
<dbReference type="InterPro" id="IPR002891">
    <property type="entry name" value="APS"/>
</dbReference>
<evidence type="ECO:0000256" key="10">
    <source>
        <dbReference type="ARBA" id="ARBA00022840"/>
    </source>
</evidence>
<feature type="binding site" evidence="14">
    <location>
        <begin position="36"/>
        <end position="43"/>
    </location>
    <ligand>
        <name>ATP</name>
        <dbReference type="ChEBI" id="CHEBI:30616"/>
    </ligand>
</feature>
<evidence type="ECO:0000256" key="5">
    <source>
        <dbReference type="ARBA" id="ARBA00012121"/>
    </source>
</evidence>
<dbReference type="PANTHER" id="PTHR11055">
    <property type="entry name" value="BIFUNCTIONAL 3'-PHOSPHOADENOSINE 5'-PHOSPHOSULFATE SYNTHASE"/>
    <property type="match status" value="1"/>
</dbReference>
<keyword evidence="14" id="KW-0597">Phosphoprotein</keyword>
<evidence type="ECO:0000256" key="13">
    <source>
        <dbReference type="ARBA" id="ARBA00031464"/>
    </source>
</evidence>
<feature type="domain" description="APS kinase" evidence="16">
    <location>
        <begin position="29"/>
        <end position="178"/>
    </location>
</feature>
<evidence type="ECO:0000256" key="1">
    <source>
        <dbReference type="ARBA" id="ARBA00001823"/>
    </source>
</evidence>
<keyword evidence="7 14" id="KW-0808">Transferase</keyword>
<comment type="function">
    <text evidence="2 14 15">Catalyzes the synthesis of activated sulfate.</text>
</comment>
<dbReference type="Pfam" id="PF01583">
    <property type="entry name" value="APS_kinase"/>
    <property type="match status" value="1"/>
</dbReference>
<dbReference type="NCBIfam" id="TIGR00455">
    <property type="entry name" value="apsK"/>
    <property type="match status" value="1"/>
</dbReference>
<feature type="active site" description="Phosphoserine intermediate" evidence="14">
    <location>
        <position position="110"/>
    </location>
</feature>
<keyword evidence="8 14" id="KW-0547">Nucleotide-binding</keyword>
<reference evidence="17" key="1">
    <citation type="submission" date="2024-06" db="EMBL/GenBank/DDBJ databases">
        <title>Unveiling Genomic Reduction in Obligate Endosymbionts Buchnera of Aphids: Insights from Phylogenomic Comparative Analysis with Novel Genome Data and Co-obligate Endosymbionts.</title>
        <authorList>
            <person name="Lu C."/>
            <person name="Zou T."/>
            <person name="Liu Q."/>
            <person name="Huang X."/>
        </authorList>
    </citation>
    <scope>NUCLEOTIDE SEQUENCE</scope>
    <source>
        <strain evidence="17">Aphau13</strain>
    </source>
</reference>
<comment type="pathway">
    <text evidence="3 14 15">Sulfur metabolism; hydrogen sulfide biosynthesis; sulfite from sulfate: step 2/3.</text>
</comment>
<evidence type="ECO:0000256" key="14">
    <source>
        <dbReference type="HAMAP-Rule" id="MF_00065"/>
    </source>
</evidence>
<sequence length="206" mass="23488">MNNNFSNNVVFQKYDINRIIRETKNGYKSKVIWFTGISGSGKSTISNILEKILFKHNINTYVLDGDNVRSGLCSDLTFSSCDRNENIRRISEVSKLMLDAGIMVLVSVISPYKQQRLIASKIIGKDNFIEVFIDTPINICEDRDPKGLYKKSRANEICNFTGINSVYEAPEKPDIYLDGTISLEENVKNLIQQLYINNIIFFSTYS</sequence>
<keyword evidence="10 14" id="KW-0067">ATP-binding</keyword>
<dbReference type="EC" id="2.7.1.25" evidence="5 14"/>
<proteinExistence type="inferred from homology"/>
<evidence type="ECO:0000256" key="6">
    <source>
        <dbReference type="ARBA" id="ARBA00018163"/>
    </source>
</evidence>